<dbReference type="STRING" id="525257.HMPREF0204_12587"/>
<dbReference type="GeneID" id="93021018"/>
<evidence type="ECO:0000256" key="1">
    <source>
        <dbReference type="ARBA" id="ARBA00023015"/>
    </source>
</evidence>
<dbReference type="Proteomes" id="UP000279227">
    <property type="component" value="Chromosome"/>
</dbReference>
<organism evidence="5 6">
    <name type="scientific">Chryseobacterium gleum</name>
    <name type="common">Flavobacterium gleum</name>
    <dbReference type="NCBI Taxonomy" id="250"/>
    <lineage>
        <taxon>Bacteria</taxon>
        <taxon>Pseudomonadati</taxon>
        <taxon>Bacteroidota</taxon>
        <taxon>Flavobacteriia</taxon>
        <taxon>Flavobacteriales</taxon>
        <taxon>Weeksellaceae</taxon>
        <taxon>Chryseobacterium group</taxon>
        <taxon>Chryseobacterium</taxon>
    </lineage>
</organism>
<sequence>MKKAIPSHHNQLENSAVLLMPLSIFHEKQAEIHRDDHYMFILQQKGDFVMEIDFNRIDLKGPSLCFAGPGQIHQYIHQRDNEGWFLFIEAELIPESYREILDLCQWLHQSSAVTENDIIFDLPPLFEKAEKDPALHLPSITRSLAESAVGIIISRISRTETENFQYRGQRYSITRQFKKLITEHFRTTKQVKQYADFLNITPLYLNEAVKDVTGYPASFWIQQKILWEARRLLYYTHIDVKQIAFELGFDDPVYFSRFFKKRTGMTALQFRAENHDLSHHHR</sequence>
<evidence type="ECO:0000313" key="6">
    <source>
        <dbReference type="Proteomes" id="UP000279227"/>
    </source>
</evidence>
<keyword evidence="2" id="KW-0238">DNA-binding</keyword>
<feature type="domain" description="HTH araC/xylS-type" evidence="4">
    <location>
        <begin position="175"/>
        <end position="273"/>
    </location>
</feature>
<dbReference type="SUPFAM" id="SSF46689">
    <property type="entry name" value="Homeodomain-like"/>
    <property type="match status" value="1"/>
</dbReference>
<dbReference type="AlphaFoldDB" id="A0A3S4N368"/>
<dbReference type="EMBL" id="LR134289">
    <property type="protein sequence ID" value="VEE06883.1"/>
    <property type="molecule type" value="Genomic_DNA"/>
</dbReference>
<dbReference type="Pfam" id="PF12833">
    <property type="entry name" value="HTH_18"/>
    <property type="match status" value="1"/>
</dbReference>
<dbReference type="GO" id="GO:0003700">
    <property type="term" value="F:DNA-binding transcription factor activity"/>
    <property type="evidence" value="ECO:0007669"/>
    <property type="project" value="InterPro"/>
</dbReference>
<protein>
    <submittedName>
        <fullName evidence="5">Arabinose operon regulatory protein</fullName>
    </submittedName>
</protein>
<dbReference type="Gene3D" id="1.10.10.60">
    <property type="entry name" value="Homeodomain-like"/>
    <property type="match status" value="1"/>
</dbReference>
<accession>A0A3S4N368</accession>
<evidence type="ECO:0000313" key="5">
    <source>
        <dbReference type="EMBL" id="VEE06883.1"/>
    </source>
</evidence>
<evidence type="ECO:0000259" key="4">
    <source>
        <dbReference type="PROSITE" id="PS01124"/>
    </source>
</evidence>
<dbReference type="PROSITE" id="PS01124">
    <property type="entry name" value="HTH_ARAC_FAMILY_2"/>
    <property type="match status" value="1"/>
</dbReference>
<reference evidence="5 6" key="1">
    <citation type="submission" date="2018-12" db="EMBL/GenBank/DDBJ databases">
        <authorList>
            <consortium name="Pathogen Informatics"/>
        </authorList>
    </citation>
    <scope>NUCLEOTIDE SEQUENCE [LARGE SCALE GENOMIC DNA]</scope>
    <source>
        <strain evidence="5 6">NCTC11432</strain>
    </source>
</reference>
<gene>
    <name evidence="5" type="primary">araC_7</name>
    <name evidence="5" type="ORF">NCTC11432_01865</name>
</gene>
<dbReference type="InterPro" id="IPR018060">
    <property type="entry name" value="HTH_AraC"/>
</dbReference>
<dbReference type="KEGG" id="cgle:NCTC11432_01865"/>
<dbReference type="PANTHER" id="PTHR43280:SF32">
    <property type="entry name" value="TRANSCRIPTIONAL REGULATORY PROTEIN"/>
    <property type="match status" value="1"/>
</dbReference>
<dbReference type="InterPro" id="IPR037923">
    <property type="entry name" value="HTH-like"/>
</dbReference>
<dbReference type="SMART" id="SM00342">
    <property type="entry name" value="HTH_ARAC"/>
    <property type="match status" value="1"/>
</dbReference>
<dbReference type="SUPFAM" id="SSF51215">
    <property type="entry name" value="Regulatory protein AraC"/>
    <property type="match status" value="1"/>
</dbReference>
<evidence type="ECO:0000256" key="3">
    <source>
        <dbReference type="ARBA" id="ARBA00023163"/>
    </source>
</evidence>
<dbReference type="PANTHER" id="PTHR43280">
    <property type="entry name" value="ARAC-FAMILY TRANSCRIPTIONAL REGULATOR"/>
    <property type="match status" value="1"/>
</dbReference>
<keyword evidence="1" id="KW-0805">Transcription regulation</keyword>
<keyword evidence="3" id="KW-0804">Transcription</keyword>
<dbReference type="RefSeq" id="WP_002977685.1">
    <property type="nucleotide sequence ID" value="NZ_CP068486.1"/>
</dbReference>
<dbReference type="InterPro" id="IPR009057">
    <property type="entry name" value="Homeodomain-like_sf"/>
</dbReference>
<evidence type="ECO:0000256" key="2">
    <source>
        <dbReference type="ARBA" id="ARBA00023125"/>
    </source>
</evidence>
<proteinExistence type="predicted"/>
<name>A0A3S4N368_CHRGE</name>
<dbReference type="OrthoDB" id="1096411at2"/>
<dbReference type="GO" id="GO:0043565">
    <property type="term" value="F:sequence-specific DNA binding"/>
    <property type="evidence" value="ECO:0007669"/>
    <property type="project" value="InterPro"/>
</dbReference>